<gene>
    <name evidence="4" type="primary">LOC107273374</name>
</gene>
<comment type="PTM">
    <text evidence="1">The full-lengh TYSND1 is the active the proteolytic processing of PTS1- and PTS2-proteins and in self-cleavage, and intermolecular self-cleavage of TYSND1 down-regulates its protease activity.</text>
</comment>
<evidence type="ECO:0000313" key="3">
    <source>
        <dbReference type="Proteomes" id="UP000694920"/>
    </source>
</evidence>
<dbReference type="AlphaFoldDB" id="A0AAJ7CBX8"/>
<dbReference type="KEGG" id="ccin:107273374"/>
<dbReference type="GeneID" id="107273374"/>
<dbReference type="GO" id="GO:0031998">
    <property type="term" value="P:regulation of fatty acid beta-oxidation"/>
    <property type="evidence" value="ECO:0007669"/>
    <property type="project" value="TreeGrafter"/>
</dbReference>
<dbReference type="PANTHER" id="PTHR21004">
    <property type="entry name" value="SERINE PROTEASE-RELATED"/>
    <property type="match status" value="1"/>
</dbReference>
<comment type="function">
    <text evidence="1">Peroxisomal protease that mediates both the removal of the leader peptide from proteins containing a PTS2 target sequence and processes several PTS1-containing proteins. Catalyzes the processing of PTS1-proteins involved in the peroxisomal beta-oxidation of fatty acids.</text>
</comment>
<comment type="similarity">
    <text evidence="1">Belongs to the peptidase S1B family.</text>
</comment>
<dbReference type="GO" id="GO:0004252">
    <property type="term" value="F:serine-type endopeptidase activity"/>
    <property type="evidence" value="ECO:0007669"/>
    <property type="project" value="InterPro"/>
</dbReference>
<dbReference type="InterPro" id="IPR043504">
    <property type="entry name" value="Peptidase_S1_PA_chymotrypsin"/>
</dbReference>
<keyword evidence="2" id="KW-0472">Membrane</keyword>
<keyword evidence="1 4" id="KW-0645">Protease</keyword>
<dbReference type="InterPro" id="IPR039245">
    <property type="entry name" value="TYSND1/DEG15"/>
</dbReference>
<dbReference type="Proteomes" id="UP000694920">
    <property type="component" value="Unplaced"/>
</dbReference>
<dbReference type="PANTHER" id="PTHR21004:SF0">
    <property type="entry name" value="PEROXISOMAL LEADER PEPTIDE-PROCESSING PROTEASE"/>
    <property type="match status" value="1"/>
</dbReference>
<dbReference type="RefSeq" id="XP_015606995.1">
    <property type="nucleotide sequence ID" value="XM_015751509.2"/>
</dbReference>
<accession>A0AAJ7CBX8</accession>
<dbReference type="Pfam" id="PF13365">
    <property type="entry name" value="Trypsin_2"/>
    <property type="match status" value="1"/>
</dbReference>
<feature type="transmembrane region" description="Helical" evidence="2">
    <location>
        <begin position="12"/>
        <end position="35"/>
    </location>
</feature>
<dbReference type="EC" id="3.4.21.-" evidence="1"/>
<evidence type="ECO:0000313" key="4">
    <source>
        <dbReference type="RefSeq" id="XP_015606995.1"/>
    </source>
</evidence>
<sequence>MADRMFELRAFYVSTSYLSCIVAIAIAPFTIGHFLRRCTVRLFYELSTKFLSEPLKDTSSLETRTEIFRPAMESTGVLVSYTYGEGRLSESYGSSGILIDHNWILTHGSLMKPAIFRNTSILNFVDLLTPGEIIEIPENISCQLNFQISEDRASDPEEPQDIHQAEGCAVAAWKCPLLKDTLENVFLTWSFDKLSESNRILLPVFLLVQLQDIQGNGSTVREVLERLHSILVTPGRGQNIEVQATPFGNPVFIHSVARGVVSNIIGSHKSVILTDANAVPGCEGGPVYMIRNNSEKILCGMVIAPLSWCRGEWVDYTFVANLKPSLERILENHGTQELIEKDSKEQDSKLAVLLDKSVLVVKCGAGWGSGILLDKKTGTILTCSHVVKEAPRSRIKVLHRSNCEKGGGTSTWARLIYRTPDGKPYDVAVLKVDPGEISPTLVDIAIGTDPVQRGDAAATAGFPFFSSNLPTVSRGNVSKCLSCMIQTTCCVQSGTSGGPVVRWPTGEMLGMIVCNAISSSNSALYTRLNMAIPVSVLKGPLDEYIRTGDVRVLECLESDDPTVRQTWSLYVVPVSKI</sequence>
<keyword evidence="1" id="KW-0720">Serine protease</keyword>
<dbReference type="InterPro" id="IPR009003">
    <property type="entry name" value="Peptidase_S1_PA"/>
</dbReference>
<keyword evidence="2" id="KW-1133">Transmembrane helix</keyword>
<dbReference type="GO" id="GO:0016485">
    <property type="term" value="P:protein processing"/>
    <property type="evidence" value="ECO:0007669"/>
    <property type="project" value="InterPro"/>
</dbReference>
<keyword evidence="3" id="KW-1185">Reference proteome</keyword>
<evidence type="ECO:0000256" key="2">
    <source>
        <dbReference type="SAM" id="Phobius"/>
    </source>
</evidence>
<comment type="subcellular location">
    <subcellularLocation>
        <location evidence="1">Peroxisome</location>
    </subcellularLocation>
</comment>
<evidence type="ECO:0000256" key="1">
    <source>
        <dbReference type="PIRNR" id="PIRNR037989"/>
    </source>
</evidence>
<dbReference type="Gene3D" id="2.40.10.10">
    <property type="entry name" value="Trypsin-like serine proteases"/>
    <property type="match status" value="2"/>
</dbReference>
<dbReference type="GO" id="GO:0005777">
    <property type="term" value="C:peroxisome"/>
    <property type="evidence" value="ECO:0007669"/>
    <property type="project" value="UniProtKB-SubCell"/>
</dbReference>
<keyword evidence="1" id="KW-0576">Peroxisome</keyword>
<organism evidence="3 4">
    <name type="scientific">Cephus cinctus</name>
    <name type="common">Wheat stem sawfly</name>
    <dbReference type="NCBI Taxonomy" id="211228"/>
    <lineage>
        <taxon>Eukaryota</taxon>
        <taxon>Metazoa</taxon>
        <taxon>Ecdysozoa</taxon>
        <taxon>Arthropoda</taxon>
        <taxon>Hexapoda</taxon>
        <taxon>Insecta</taxon>
        <taxon>Pterygota</taxon>
        <taxon>Neoptera</taxon>
        <taxon>Endopterygota</taxon>
        <taxon>Hymenoptera</taxon>
        <taxon>Cephoidea</taxon>
        <taxon>Cephidae</taxon>
        <taxon>Cephus</taxon>
    </lineage>
</organism>
<keyword evidence="1" id="KW-0378">Hydrolase</keyword>
<protein>
    <recommendedName>
        <fullName evidence="1">Peroxisomal leader peptide-processing protease</fullName>
        <ecNumber evidence="1">3.4.21.-</ecNumber>
    </recommendedName>
</protein>
<keyword evidence="2" id="KW-0812">Transmembrane</keyword>
<proteinExistence type="inferred from homology"/>
<reference evidence="4" key="1">
    <citation type="submission" date="2025-08" db="UniProtKB">
        <authorList>
            <consortium name="RefSeq"/>
        </authorList>
    </citation>
    <scope>IDENTIFICATION</scope>
</reference>
<dbReference type="SUPFAM" id="SSF50494">
    <property type="entry name" value="Trypsin-like serine proteases"/>
    <property type="match status" value="2"/>
</dbReference>
<name>A0AAJ7CBX8_CEPCN</name>